<reference evidence="7 8" key="1">
    <citation type="submission" date="2020-06" db="EMBL/GenBank/DDBJ databases">
        <authorList>
            <person name="Scott K."/>
        </authorList>
    </citation>
    <scope>NUCLEOTIDE SEQUENCE [LARGE SCALE GENOMIC DNA]</scope>
    <source>
        <strain evidence="7 8">HH1</strain>
    </source>
</reference>
<feature type="domain" description="PAS" evidence="6">
    <location>
        <begin position="18"/>
        <end position="88"/>
    </location>
</feature>
<proteinExistence type="predicted"/>
<comment type="catalytic activity">
    <reaction evidence="1">
        <text>ATP + protein L-histidine = ADP + protein N-phospho-L-histidine.</text>
        <dbReference type="EC" id="2.7.13.3"/>
    </reaction>
</comment>
<keyword evidence="8" id="KW-1185">Reference proteome</keyword>
<dbReference type="InterPro" id="IPR052162">
    <property type="entry name" value="Sensor_kinase/Photoreceptor"/>
</dbReference>
<keyword evidence="3" id="KW-0597">Phosphoprotein</keyword>
<dbReference type="InterPro" id="IPR013655">
    <property type="entry name" value="PAS_fold_3"/>
</dbReference>
<protein>
    <recommendedName>
        <fullName evidence="2">histidine kinase</fullName>
        <ecNumber evidence="2">2.7.13.3</ecNumber>
    </recommendedName>
</protein>
<dbReference type="EC" id="2.7.13.3" evidence="2"/>
<dbReference type="EMBL" id="JACBGI020000003">
    <property type="protein sequence ID" value="MBF6057398.1"/>
    <property type="molecule type" value="Genomic_DNA"/>
</dbReference>
<accession>A0ABS0BWE4</accession>
<evidence type="ECO:0000256" key="3">
    <source>
        <dbReference type="ARBA" id="ARBA00022553"/>
    </source>
</evidence>
<dbReference type="SUPFAM" id="SSF55785">
    <property type="entry name" value="PYP-like sensor domain (PAS domain)"/>
    <property type="match status" value="2"/>
</dbReference>
<organism evidence="7 8">
    <name type="scientific">Thiomicrorhabdus heinhorstiae</name>
    <dbReference type="NCBI Taxonomy" id="2748010"/>
    <lineage>
        <taxon>Bacteria</taxon>
        <taxon>Pseudomonadati</taxon>
        <taxon>Pseudomonadota</taxon>
        <taxon>Gammaproteobacteria</taxon>
        <taxon>Thiotrichales</taxon>
        <taxon>Piscirickettsiaceae</taxon>
        <taxon>Thiomicrorhabdus</taxon>
    </lineage>
</organism>
<reference evidence="7 8" key="2">
    <citation type="submission" date="2020-11" db="EMBL/GenBank/DDBJ databases">
        <title>Sulfur oxidizing isolate from Hospital Hole Sinkhole.</title>
        <authorList>
            <person name="Scott K.M."/>
        </authorList>
    </citation>
    <scope>NUCLEOTIDE SEQUENCE [LARGE SCALE GENOMIC DNA]</scope>
    <source>
        <strain evidence="7 8">HH1</strain>
    </source>
</reference>
<sequence>MAGSGWPAKIAEWLQGVSPLKLNNIVDSLSDAVIVIEKHNKLQYCNQHWSRLSGHSPKNSQNQVFSQFIHPEDRVSWQVALQKFHQSRESQLLWLRIIDTSGEVHWCEIRVQPIYEHRPFPVSATLCDITPQIRSDQIKEARYRSLNSLVNRVPAMIYRSRNNVHWTMEYVSDGCLELTGYQPEKMVNNSELSYGSLIHADDREGVWCNVQKAIQANRSFELCYRLLHASGEIRRVHEKGCAIYSDSGSILGIEGVIFSLQTS</sequence>
<evidence type="ECO:0000256" key="2">
    <source>
        <dbReference type="ARBA" id="ARBA00012438"/>
    </source>
</evidence>
<dbReference type="CDD" id="cd00130">
    <property type="entry name" value="PAS"/>
    <property type="match status" value="2"/>
</dbReference>
<evidence type="ECO:0000256" key="5">
    <source>
        <dbReference type="ARBA" id="ARBA00022777"/>
    </source>
</evidence>
<gene>
    <name evidence="7" type="ORF">H8792_003500</name>
</gene>
<dbReference type="Gene3D" id="3.30.450.20">
    <property type="entry name" value="PAS domain"/>
    <property type="match status" value="2"/>
</dbReference>
<evidence type="ECO:0000259" key="6">
    <source>
        <dbReference type="PROSITE" id="PS50112"/>
    </source>
</evidence>
<evidence type="ECO:0000313" key="7">
    <source>
        <dbReference type="EMBL" id="MBF6057398.1"/>
    </source>
</evidence>
<feature type="domain" description="PAS" evidence="6">
    <location>
        <begin position="142"/>
        <end position="217"/>
    </location>
</feature>
<evidence type="ECO:0000313" key="8">
    <source>
        <dbReference type="Proteomes" id="UP001193680"/>
    </source>
</evidence>
<dbReference type="PANTHER" id="PTHR43304:SF1">
    <property type="entry name" value="PAC DOMAIN-CONTAINING PROTEIN"/>
    <property type="match status" value="1"/>
</dbReference>
<dbReference type="PANTHER" id="PTHR43304">
    <property type="entry name" value="PHYTOCHROME-LIKE PROTEIN CPH1"/>
    <property type="match status" value="1"/>
</dbReference>
<dbReference type="PROSITE" id="PS50112">
    <property type="entry name" value="PAS"/>
    <property type="match status" value="2"/>
</dbReference>
<dbReference type="Pfam" id="PF00989">
    <property type="entry name" value="PAS"/>
    <property type="match status" value="1"/>
</dbReference>
<name>A0ABS0BWE4_9GAMM</name>
<dbReference type="Proteomes" id="UP001193680">
    <property type="component" value="Unassembled WGS sequence"/>
</dbReference>
<dbReference type="NCBIfam" id="TIGR00229">
    <property type="entry name" value="sensory_box"/>
    <property type="match status" value="1"/>
</dbReference>
<dbReference type="Pfam" id="PF08447">
    <property type="entry name" value="PAS_3"/>
    <property type="match status" value="1"/>
</dbReference>
<comment type="caution">
    <text evidence="7">The sequence shown here is derived from an EMBL/GenBank/DDBJ whole genome shotgun (WGS) entry which is preliminary data.</text>
</comment>
<dbReference type="SMART" id="SM00091">
    <property type="entry name" value="PAS"/>
    <property type="match status" value="2"/>
</dbReference>
<keyword evidence="4" id="KW-0808">Transferase</keyword>
<dbReference type="InterPro" id="IPR013767">
    <property type="entry name" value="PAS_fold"/>
</dbReference>
<evidence type="ECO:0000256" key="4">
    <source>
        <dbReference type="ARBA" id="ARBA00022679"/>
    </source>
</evidence>
<evidence type="ECO:0000256" key="1">
    <source>
        <dbReference type="ARBA" id="ARBA00000085"/>
    </source>
</evidence>
<dbReference type="InterPro" id="IPR000014">
    <property type="entry name" value="PAS"/>
</dbReference>
<dbReference type="RefSeq" id="WP_185977542.1">
    <property type="nucleotide sequence ID" value="NZ_JACBGI020000003.1"/>
</dbReference>
<dbReference type="InterPro" id="IPR035965">
    <property type="entry name" value="PAS-like_dom_sf"/>
</dbReference>
<keyword evidence="5" id="KW-0418">Kinase</keyword>